<feature type="compositionally biased region" description="Low complexity" evidence="1">
    <location>
        <begin position="369"/>
        <end position="394"/>
    </location>
</feature>
<keyword evidence="2" id="KW-0732">Signal</keyword>
<evidence type="ECO:0008006" key="5">
    <source>
        <dbReference type="Google" id="ProtNLM"/>
    </source>
</evidence>
<feature type="region of interest" description="Disordered" evidence="1">
    <location>
        <begin position="188"/>
        <end position="640"/>
    </location>
</feature>
<sequence>MRTNSLLALPVLAGLAAASPLAFNLQPRAPTTTTTHHCKPDRFLRKFLAPKNIQEAVDFCGAYISSTSTTYVEVPTGAATSEKAVTTVYEKRSDGSFAYLDSYQEELRRRDYGVSAVSYPTWLPTKYPASRVSSACSCVSMPQYSTTVVVTSYIIEVKTCTLGEGQAAPTDAGYQVKGAGGGGAVPTQAYGSGGSAPPAKGGHGSGYPSGGGNGNGNGYGSGNGNGNGNGNGHGNGNGNGYPSSSGNGHGNGSGGGNGYKSGGGSDNRNGYESSSGNGNGSGHGNGSGNGHGSGSGSGGYSAPVYNGKPGPSHGPAPTGYKGSGSSGSGGYNSNGGNGHSGSGGHNNYGGSDSRSGSGNYAAQDVPPYGSSSTSKSCTAGAGSSGSTGHTSSGAPPYGGPNGHDVSSSTGTSTGPGVVTTTTPGSTAEPTEATTTAAESSTTAVSTEGSTTLVETTSGEPTTTGGSSSSEEPTSTTTTESTSFDPDQTTTSSDTTTEGSTTTADTSTTTGDTSTTTVGTDSTTASSTDTITTSEPTTTTTTGDDVTSSTTTADTTSTSTADTTSTTSESTSATTSETTSATTSETTSATTSETTTSSAMTTDSTTTTASTTTTTSDPSEQTPVDLTVGPTPGPDGCNPIVASPDTGYNFNFINQDSVSQWGPVVGVDDSVENPVLPVTGDNINEMVLPLRFTDSASSTLIFLHDIAVTPGVEYTITLDVRITEGDVGISLNAITDVFVSPAFNESPTTWQSLEIVATAGVDSMTIRFEVSANGAAEVYLDALRVVPTGGTPLPGPPTDPGSLIKTLADFTSGDAPPPSENVDFTDITESGYPDDSNLALDIGEGRLPGESARMINFANIPAGSSGAWYDISGTFREGLSGNFAVSLNVKSTQSTGCYVNIQVGSQLLARTLLSGCQDWQTITSLEFSEFSEGDVLDFWIACSPAGFEGTFFVDKIAVYQIDG</sequence>
<evidence type="ECO:0000313" key="3">
    <source>
        <dbReference type="EMBL" id="KAK6346539.1"/>
    </source>
</evidence>
<feature type="compositionally biased region" description="Gly residues" evidence="1">
    <location>
        <begin position="247"/>
        <end position="265"/>
    </location>
</feature>
<name>A0AAV9UQN9_9PEZI</name>
<proteinExistence type="predicted"/>
<feature type="chain" id="PRO_5043485737" description="CBM-cenC domain-containing protein" evidence="2">
    <location>
        <begin position="19"/>
        <end position="962"/>
    </location>
</feature>
<dbReference type="AlphaFoldDB" id="A0AAV9UQN9"/>
<feature type="signal peptide" evidence="2">
    <location>
        <begin position="1"/>
        <end position="18"/>
    </location>
</feature>
<feature type="compositionally biased region" description="Gly residues" evidence="1">
    <location>
        <begin position="321"/>
        <end position="347"/>
    </location>
</feature>
<keyword evidence="4" id="KW-1185">Reference proteome</keyword>
<evidence type="ECO:0000313" key="4">
    <source>
        <dbReference type="Proteomes" id="UP001375240"/>
    </source>
</evidence>
<protein>
    <recommendedName>
        <fullName evidence="5">CBM-cenC domain-containing protein</fullName>
    </recommendedName>
</protein>
<organism evidence="3 4">
    <name type="scientific">Orbilia brochopaga</name>
    <dbReference type="NCBI Taxonomy" id="3140254"/>
    <lineage>
        <taxon>Eukaryota</taxon>
        <taxon>Fungi</taxon>
        <taxon>Dikarya</taxon>
        <taxon>Ascomycota</taxon>
        <taxon>Pezizomycotina</taxon>
        <taxon>Orbiliomycetes</taxon>
        <taxon>Orbiliales</taxon>
        <taxon>Orbiliaceae</taxon>
        <taxon>Orbilia</taxon>
    </lineage>
</organism>
<accession>A0AAV9UQN9</accession>
<dbReference type="EMBL" id="JAVHNQ010000005">
    <property type="protein sequence ID" value="KAK6346539.1"/>
    <property type="molecule type" value="Genomic_DNA"/>
</dbReference>
<comment type="caution">
    <text evidence="3">The sequence shown here is derived from an EMBL/GenBank/DDBJ whole genome shotgun (WGS) entry which is preliminary data.</text>
</comment>
<gene>
    <name evidence="3" type="ORF">TWF696_006663</name>
</gene>
<feature type="compositionally biased region" description="Gly residues" evidence="1">
    <location>
        <begin position="277"/>
        <end position="299"/>
    </location>
</feature>
<feature type="compositionally biased region" description="Low complexity" evidence="1">
    <location>
        <begin position="405"/>
        <end position="616"/>
    </location>
</feature>
<reference evidence="3 4" key="1">
    <citation type="submission" date="2019-10" db="EMBL/GenBank/DDBJ databases">
        <authorList>
            <person name="Palmer J.M."/>
        </authorList>
    </citation>
    <scope>NUCLEOTIDE SEQUENCE [LARGE SCALE GENOMIC DNA]</scope>
    <source>
        <strain evidence="3 4">TWF696</strain>
    </source>
</reference>
<evidence type="ECO:0000256" key="2">
    <source>
        <dbReference type="SAM" id="SignalP"/>
    </source>
</evidence>
<feature type="compositionally biased region" description="Gly residues" evidence="1">
    <location>
        <begin position="201"/>
        <end position="239"/>
    </location>
</feature>
<evidence type="ECO:0000256" key="1">
    <source>
        <dbReference type="SAM" id="MobiDB-lite"/>
    </source>
</evidence>
<dbReference type="Proteomes" id="UP001375240">
    <property type="component" value="Unassembled WGS sequence"/>
</dbReference>